<feature type="modified residue" description="4-aspartylphosphate" evidence="6">
    <location>
        <position position="53"/>
    </location>
</feature>
<dbReference type="Proteomes" id="UP000325218">
    <property type="component" value="Unassembled WGS sequence"/>
</dbReference>
<dbReference type="EMBL" id="VSDO01000001">
    <property type="protein sequence ID" value="TYA14679.1"/>
    <property type="molecule type" value="Genomic_DNA"/>
</dbReference>
<dbReference type="OrthoDB" id="9790442at2"/>
<evidence type="ECO:0000259" key="8">
    <source>
        <dbReference type="PROSITE" id="PS50110"/>
    </source>
</evidence>
<dbReference type="SMART" id="SM00448">
    <property type="entry name" value="REC"/>
    <property type="match status" value="1"/>
</dbReference>
<dbReference type="Pfam" id="PF00072">
    <property type="entry name" value="Response_reg"/>
    <property type="match status" value="1"/>
</dbReference>
<dbReference type="SUPFAM" id="SSF46894">
    <property type="entry name" value="C-terminal effector domain of the bipartite response regulators"/>
    <property type="match status" value="1"/>
</dbReference>
<feature type="domain" description="OmpR/PhoB-type" evidence="9">
    <location>
        <begin position="125"/>
        <end position="221"/>
    </location>
</feature>
<comment type="caution">
    <text evidence="10">The sequence shown here is derived from an EMBL/GenBank/DDBJ whole genome shotgun (WGS) entry which is preliminary data.</text>
</comment>
<evidence type="ECO:0000256" key="6">
    <source>
        <dbReference type="PROSITE-ProRule" id="PRU00169"/>
    </source>
</evidence>
<dbReference type="Pfam" id="PF00486">
    <property type="entry name" value="Trans_reg_C"/>
    <property type="match status" value="1"/>
</dbReference>
<dbReference type="SUPFAM" id="SSF52172">
    <property type="entry name" value="CheY-like"/>
    <property type="match status" value="1"/>
</dbReference>
<keyword evidence="3" id="KW-0805">Transcription regulation</keyword>
<dbReference type="InterPro" id="IPR011006">
    <property type="entry name" value="CheY-like_superfamily"/>
</dbReference>
<keyword evidence="4 7" id="KW-0238">DNA-binding</keyword>
<accession>A0A5D0CXD1</accession>
<name>A0A5D0CXD1_9BACL</name>
<evidence type="ECO:0000259" key="9">
    <source>
        <dbReference type="PROSITE" id="PS51755"/>
    </source>
</evidence>
<keyword evidence="5" id="KW-0804">Transcription</keyword>
<keyword evidence="11" id="KW-1185">Reference proteome</keyword>
<dbReference type="InterPro" id="IPR001867">
    <property type="entry name" value="OmpR/PhoB-type_DNA-bd"/>
</dbReference>
<dbReference type="GO" id="GO:0005829">
    <property type="term" value="C:cytosol"/>
    <property type="evidence" value="ECO:0007669"/>
    <property type="project" value="TreeGrafter"/>
</dbReference>
<dbReference type="Gene3D" id="6.10.250.690">
    <property type="match status" value="1"/>
</dbReference>
<dbReference type="PANTHER" id="PTHR48111">
    <property type="entry name" value="REGULATOR OF RPOS"/>
    <property type="match status" value="1"/>
</dbReference>
<dbReference type="GO" id="GO:0000976">
    <property type="term" value="F:transcription cis-regulatory region binding"/>
    <property type="evidence" value="ECO:0007669"/>
    <property type="project" value="TreeGrafter"/>
</dbReference>
<dbReference type="Gene3D" id="1.10.10.10">
    <property type="entry name" value="Winged helix-like DNA-binding domain superfamily/Winged helix DNA-binding domain"/>
    <property type="match status" value="1"/>
</dbReference>
<dbReference type="InterPro" id="IPR039420">
    <property type="entry name" value="WalR-like"/>
</dbReference>
<evidence type="ECO:0000256" key="1">
    <source>
        <dbReference type="ARBA" id="ARBA00022553"/>
    </source>
</evidence>
<reference evidence="10 11" key="1">
    <citation type="submission" date="2019-08" db="EMBL/GenBank/DDBJ databases">
        <title>Genome sequencing of Paenibacillus faecis DSM 23593(T).</title>
        <authorList>
            <person name="Kook J.-K."/>
            <person name="Park S.-N."/>
            <person name="Lim Y.K."/>
        </authorList>
    </citation>
    <scope>NUCLEOTIDE SEQUENCE [LARGE SCALE GENOMIC DNA]</scope>
    <source>
        <strain evidence="10 11">DSM 23593</strain>
    </source>
</reference>
<keyword evidence="2" id="KW-0902">Two-component regulatory system</keyword>
<dbReference type="GO" id="GO:0032993">
    <property type="term" value="C:protein-DNA complex"/>
    <property type="evidence" value="ECO:0007669"/>
    <property type="project" value="TreeGrafter"/>
</dbReference>
<dbReference type="InterPro" id="IPR036388">
    <property type="entry name" value="WH-like_DNA-bd_sf"/>
</dbReference>
<protein>
    <submittedName>
        <fullName evidence="10">Response regulator transcription factor</fullName>
    </submittedName>
</protein>
<evidence type="ECO:0000256" key="4">
    <source>
        <dbReference type="ARBA" id="ARBA00023125"/>
    </source>
</evidence>
<evidence type="ECO:0000256" key="7">
    <source>
        <dbReference type="PROSITE-ProRule" id="PRU01091"/>
    </source>
</evidence>
<evidence type="ECO:0000256" key="2">
    <source>
        <dbReference type="ARBA" id="ARBA00023012"/>
    </source>
</evidence>
<dbReference type="PANTHER" id="PTHR48111:SF73">
    <property type="entry name" value="ALKALINE PHOSPHATASE SYNTHESIS TRANSCRIPTIONAL REGULATORY PROTEIN PHOP"/>
    <property type="match status" value="1"/>
</dbReference>
<proteinExistence type="predicted"/>
<dbReference type="PROSITE" id="PS50110">
    <property type="entry name" value="RESPONSE_REGULATORY"/>
    <property type="match status" value="1"/>
</dbReference>
<evidence type="ECO:0000256" key="5">
    <source>
        <dbReference type="ARBA" id="ARBA00023163"/>
    </source>
</evidence>
<dbReference type="InterPro" id="IPR001789">
    <property type="entry name" value="Sig_transdc_resp-reg_receiver"/>
</dbReference>
<evidence type="ECO:0000256" key="3">
    <source>
        <dbReference type="ARBA" id="ARBA00023015"/>
    </source>
</evidence>
<dbReference type="PROSITE" id="PS51755">
    <property type="entry name" value="OMPR_PHOB"/>
    <property type="match status" value="1"/>
</dbReference>
<organism evidence="10 11">
    <name type="scientific">Paenibacillus faecis</name>
    <dbReference type="NCBI Taxonomy" id="862114"/>
    <lineage>
        <taxon>Bacteria</taxon>
        <taxon>Bacillati</taxon>
        <taxon>Bacillota</taxon>
        <taxon>Bacilli</taxon>
        <taxon>Bacillales</taxon>
        <taxon>Paenibacillaceae</taxon>
        <taxon>Paenibacillus</taxon>
    </lineage>
</organism>
<evidence type="ECO:0000313" key="10">
    <source>
        <dbReference type="EMBL" id="TYA14679.1"/>
    </source>
</evidence>
<feature type="domain" description="Response regulatory" evidence="8">
    <location>
        <begin position="3"/>
        <end position="117"/>
    </location>
</feature>
<feature type="DNA-binding region" description="OmpR/PhoB-type" evidence="7">
    <location>
        <begin position="125"/>
        <end position="221"/>
    </location>
</feature>
<dbReference type="GO" id="GO:0006355">
    <property type="term" value="P:regulation of DNA-templated transcription"/>
    <property type="evidence" value="ECO:0007669"/>
    <property type="project" value="InterPro"/>
</dbReference>
<sequence>MRKIMIVEDDETISFGLTVALRKNGFLPLACATLAEGRAMFGENDDLALVLLDWNLPDGTGYGFCREVKAVRDVPLIFLTVRDDEQDIVQGLDSGADDYIVKPFQLSVLLSRINAVLRRTKDVGQTVMRCGEIMLDKQKAAVWVAERELLLTAGEYRLLTILLENKNQTLTRPQLLDRLWDAEGNFVNDNTLTVTMKRLREKLNYPACLKTIRGIGYRMEELS</sequence>
<evidence type="ECO:0000313" key="11">
    <source>
        <dbReference type="Proteomes" id="UP000325218"/>
    </source>
</evidence>
<keyword evidence="1 6" id="KW-0597">Phosphoprotein</keyword>
<dbReference type="GO" id="GO:0000156">
    <property type="term" value="F:phosphorelay response regulator activity"/>
    <property type="evidence" value="ECO:0007669"/>
    <property type="project" value="TreeGrafter"/>
</dbReference>
<dbReference type="SMART" id="SM00862">
    <property type="entry name" value="Trans_reg_C"/>
    <property type="match status" value="1"/>
</dbReference>
<dbReference type="Gene3D" id="3.40.50.2300">
    <property type="match status" value="1"/>
</dbReference>
<gene>
    <name evidence="10" type="ORF">FRY98_03070</name>
</gene>
<dbReference type="CDD" id="cd00383">
    <property type="entry name" value="trans_reg_C"/>
    <property type="match status" value="1"/>
</dbReference>
<dbReference type="AlphaFoldDB" id="A0A5D0CXD1"/>
<dbReference type="InterPro" id="IPR016032">
    <property type="entry name" value="Sig_transdc_resp-reg_C-effctor"/>
</dbReference>